<comment type="caution">
    <text evidence="1">The sequence shown here is derived from an EMBL/GenBank/DDBJ whole genome shotgun (WGS) entry which is preliminary data.</text>
</comment>
<sequence>MDHSNPDQADGSPQLKKSETQGKISDCAGPSSASMNSDVCTDPPPGLKNDVLSSTHREAQIKRSDSPGPSCVSMKSEKSMILPTVFKEQRESSPGY</sequence>
<reference evidence="1" key="1">
    <citation type="submission" date="2020-02" db="EMBL/GenBank/DDBJ databases">
        <title>Genome sequencing of the panga catfish, Pangasius djambal.</title>
        <authorList>
            <person name="Wen M."/>
            <person name="Zahm M."/>
            <person name="Roques C."/>
            <person name="Cabau C."/>
            <person name="Klopp C."/>
            <person name="Donnadieu C."/>
            <person name="Jouanno E."/>
            <person name="Avarre J.-C."/>
            <person name="Campet M."/>
            <person name="Ha T."/>
            <person name="Dugue R."/>
            <person name="Lampietro C."/>
            <person name="Louis A."/>
            <person name="Herpin A."/>
            <person name="Echchiki A."/>
            <person name="Berthelot C."/>
            <person name="Parey E."/>
            <person name="Roest-Crollius H."/>
            <person name="Braasch I."/>
            <person name="Postlethwait J.H."/>
            <person name="Bobe J."/>
            <person name="Montfort J."/>
            <person name="Bouchez O."/>
            <person name="Begum T."/>
            <person name="Schartl M."/>
            <person name="Gustiano R."/>
            <person name="Guiguen Y."/>
        </authorList>
    </citation>
    <scope>NUCLEOTIDE SEQUENCE</scope>
    <source>
        <strain evidence="1">Pdj_M5554</strain>
    </source>
</reference>
<dbReference type="Proteomes" id="UP000830395">
    <property type="component" value="Chromosome 23"/>
</dbReference>
<protein>
    <submittedName>
        <fullName evidence="1">Uncharacterized protein</fullName>
    </submittedName>
</protein>
<organism evidence="1 2">
    <name type="scientific">Pangasius djambal</name>
    <dbReference type="NCBI Taxonomy" id="1691987"/>
    <lineage>
        <taxon>Eukaryota</taxon>
        <taxon>Metazoa</taxon>
        <taxon>Chordata</taxon>
        <taxon>Craniata</taxon>
        <taxon>Vertebrata</taxon>
        <taxon>Euteleostomi</taxon>
        <taxon>Actinopterygii</taxon>
        <taxon>Neopterygii</taxon>
        <taxon>Teleostei</taxon>
        <taxon>Ostariophysi</taxon>
        <taxon>Siluriformes</taxon>
        <taxon>Pangasiidae</taxon>
        <taxon>Pangasius</taxon>
    </lineage>
</organism>
<keyword evidence="2" id="KW-1185">Reference proteome</keyword>
<dbReference type="EMBL" id="CM040997">
    <property type="protein sequence ID" value="MCJ8745974.1"/>
    <property type="molecule type" value="Genomic_DNA"/>
</dbReference>
<evidence type="ECO:0000313" key="2">
    <source>
        <dbReference type="Proteomes" id="UP000830395"/>
    </source>
</evidence>
<accession>A0ACC5ZD82</accession>
<feature type="non-terminal residue" evidence="1">
    <location>
        <position position="96"/>
    </location>
</feature>
<proteinExistence type="predicted"/>
<evidence type="ECO:0000313" key="1">
    <source>
        <dbReference type="EMBL" id="MCJ8745974.1"/>
    </source>
</evidence>
<gene>
    <name evidence="1" type="ORF">PDJAM_G00136480</name>
</gene>
<name>A0ACC5ZD82_9TELE</name>